<keyword evidence="4" id="KW-1185">Reference proteome</keyword>
<evidence type="ECO:0000256" key="1">
    <source>
        <dbReference type="SAM" id="SignalP"/>
    </source>
</evidence>
<dbReference type="Proteomes" id="UP000799776">
    <property type="component" value="Unassembled WGS sequence"/>
</dbReference>
<dbReference type="EMBL" id="ML978727">
    <property type="protein sequence ID" value="KAF2085964.1"/>
    <property type="molecule type" value="Genomic_DNA"/>
</dbReference>
<protein>
    <recommendedName>
        <fullName evidence="2">Ubiquitin 3 binding protein But2 C-terminal domain-containing protein</fullName>
    </recommendedName>
</protein>
<keyword evidence="1" id="KW-0732">Signal</keyword>
<organism evidence="3 4">
    <name type="scientific">Saccharata proteae CBS 121410</name>
    <dbReference type="NCBI Taxonomy" id="1314787"/>
    <lineage>
        <taxon>Eukaryota</taxon>
        <taxon>Fungi</taxon>
        <taxon>Dikarya</taxon>
        <taxon>Ascomycota</taxon>
        <taxon>Pezizomycotina</taxon>
        <taxon>Dothideomycetes</taxon>
        <taxon>Dothideomycetes incertae sedis</taxon>
        <taxon>Botryosphaeriales</taxon>
        <taxon>Saccharataceae</taxon>
        <taxon>Saccharata</taxon>
    </lineage>
</organism>
<dbReference type="InterPro" id="IPR018620">
    <property type="entry name" value="Ubiquitin3-bd_protein_But2_C"/>
</dbReference>
<feature type="domain" description="Ubiquitin 3 binding protein But2 C-terminal" evidence="2">
    <location>
        <begin position="46"/>
        <end position="194"/>
    </location>
</feature>
<comment type="caution">
    <text evidence="3">The sequence shown here is derived from an EMBL/GenBank/DDBJ whole genome shotgun (WGS) entry which is preliminary data.</text>
</comment>
<dbReference type="AlphaFoldDB" id="A0A9P4LW25"/>
<dbReference type="Pfam" id="PF09792">
    <property type="entry name" value="But2"/>
    <property type="match status" value="1"/>
</dbReference>
<evidence type="ECO:0000259" key="2">
    <source>
        <dbReference type="Pfam" id="PF09792"/>
    </source>
</evidence>
<dbReference type="PANTHER" id="PTHR39613">
    <property type="entry name" value="ANCHORED CELL WALL PROTEIN, PUTATIVE (AFU_ORTHOLOGUE AFUA_4G08960)-RELATED"/>
    <property type="match status" value="1"/>
</dbReference>
<feature type="chain" id="PRO_5040342488" description="Ubiquitin 3 binding protein But2 C-terminal domain-containing protein" evidence="1">
    <location>
        <begin position="19"/>
        <end position="206"/>
    </location>
</feature>
<sequence>MNPLTTLLPLLAALITTASPTGPTYQPPATCPSNGYLPPNASTISPSLIVPISARSPNTALGPTTNPLITPSDICTIFNLPLPPTAANKTCSLRFLFPTQDQLLLSPSTSTYAYTGPGHFTFTGYAIGAGAEANTTYAHQPAAGPNPPSPPSVLSPGNAYVINESPCGTSGVGETVVSGALCSNDTYFEFRQDAEACAIGFFVVLS</sequence>
<evidence type="ECO:0000313" key="3">
    <source>
        <dbReference type="EMBL" id="KAF2085964.1"/>
    </source>
</evidence>
<reference evidence="3" key="1">
    <citation type="journal article" date="2020" name="Stud. Mycol.">
        <title>101 Dothideomycetes genomes: a test case for predicting lifestyles and emergence of pathogens.</title>
        <authorList>
            <person name="Haridas S."/>
            <person name="Albert R."/>
            <person name="Binder M."/>
            <person name="Bloem J."/>
            <person name="Labutti K."/>
            <person name="Salamov A."/>
            <person name="Andreopoulos B."/>
            <person name="Baker S."/>
            <person name="Barry K."/>
            <person name="Bills G."/>
            <person name="Bluhm B."/>
            <person name="Cannon C."/>
            <person name="Castanera R."/>
            <person name="Culley D."/>
            <person name="Daum C."/>
            <person name="Ezra D."/>
            <person name="Gonzalez J."/>
            <person name="Henrissat B."/>
            <person name="Kuo A."/>
            <person name="Liang C."/>
            <person name="Lipzen A."/>
            <person name="Lutzoni F."/>
            <person name="Magnuson J."/>
            <person name="Mondo S."/>
            <person name="Nolan M."/>
            <person name="Ohm R."/>
            <person name="Pangilinan J."/>
            <person name="Park H.-J."/>
            <person name="Ramirez L."/>
            <person name="Alfaro M."/>
            <person name="Sun H."/>
            <person name="Tritt A."/>
            <person name="Yoshinaga Y."/>
            <person name="Zwiers L.-H."/>
            <person name="Turgeon B."/>
            <person name="Goodwin S."/>
            <person name="Spatafora J."/>
            <person name="Crous P."/>
            <person name="Grigoriev I."/>
        </authorList>
    </citation>
    <scope>NUCLEOTIDE SEQUENCE</scope>
    <source>
        <strain evidence="3">CBS 121410</strain>
    </source>
</reference>
<feature type="signal peptide" evidence="1">
    <location>
        <begin position="1"/>
        <end position="18"/>
    </location>
</feature>
<accession>A0A9P4LW25</accession>
<dbReference type="OrthoDB" id="4657524at2759"/>
<gene>
    <name evidence="3" type="ORF">K490DRAFT_45570</name>
</gene>
<proteinExistence type="predicted"/>
<name>A0A9P4LW25_9PEZI</name>
<evidence type="ECO:0000313" key="4">
    <source>
        <dbReference type="Proteomes" id="UP000799776"/>
    </source>
</evidence>
<dbReference type="PANTHER" id="PTHR39613:SF1">
    <property type="entry name" value="ANCHORED CELL WALL PROTEIN, PUTATIVE (AFU_ORTHOLOGUE AFUA_4G08960)-RELATED"/>
    <property type="match status" value="1"/>
</dbReference>